<dbReference type="RefSeq" id="WP_091815944.1">
    <property type="nucleotide sequence ID" value="NZ_FNNE01000009.1"/>
</dbReference>
<comment type="similarity">
    <text evidence="2">Belongs to the FlgN family.</text>
</comment>
<organism evidence="4 5">
    <name type="scientific">Marinobacter mobilis</name>
    <dbReference type="NCBI Taxonomy" id="488533"/>
    <lineage>
        <taxon>Bacteria</taxon>
        <taxon>Pseudomonadati</taxon>
        <taxon>Pseudomonadota</taxon>
        <taxon>Gammaproteobacteria</taxon>
        <taxon>Pseudomonadales</taxon>
        <taxon>Marinobacteraceae</taxon>
        <taxon>Marinobacter</taxon>
    </lineage>
</organism>
<proteinExistence type="inferred from homology"/>
<dbReference type="InterPro" id="IPR036679">
    <property type="entry name" value="FlgN-like_sf"/>
</dbReference>
<name>A0A1H3BKN1_9GAMM</name>
<sequence>MAAIDTLKDLLHEDIRQLDALAALLKTERKSLSESDVQSLEALTRDKNALLQSVRERAKQKIHLLVQMGFRPDSGHPSQFITAGGMTDLVELWKSAEQRLQECHKLNRINGRVVGNLQKRLARLSDIFRGTTGNQKLYGATGQQTSVNQSTVLASA</sequence>
<dbReference type="Gene3D" id="1.20.58.300">
    <property type="entry name" value="FlgN-like"/>
    <property type="match status" value="1"/>
</dbReference>
<dbReference type="STRING" id="488533.SAMN04487960_10970"/>
<dbReference type="Pfam" id="PF05130">
    <property type="entry name" value="FlgN"/>
    <property type="match status" value="1"/>
</dbReference>
<reference evidence="4 5" key="1">
    <citation type="submission" date="2016-10" db="EMBL/GenBank/DDBJ databases">
        <authorList>
            <person name="de Groot N.N."/>
        </authorList>
    </citation>
    <scope>NUCLEOTIDE SEQUENCE [LARGE SCALE GENOMIC DNA]</scope>
    <source>
        <strain evidence="4 5">CGMCC 1.7059</strain>
    </source>
</reference>
<keyword evidence="4" id="KW-0969">Cilium</keyword>
<evidence type="ECO:0000313" key="5">
    <source>
        <dbReference type="Proteomes" id="UP000199675"/>
    </source>
</evidence>
<evidence type="ECO:0000256" key="1">
    <source>
        <dbReference type="ARBA" id="ARBA00002397"/>
    </source>
</evidence>
<evidence type="ECO:0000256" key="2">
    <source>
        <dbReference type="ARBA" id="ARBA00007703"/>
    </source>
</evidence>
<accession>A0A1H3BKN1</accession>
<evidence type="ECO:0000256" key="3">
    <source>
        <dbReference type="ARBA" id="ARBA00022795"/>
    </source>
</evidence>
<protein>
    <submittedName>
        <fullName evidence="4">Flagella synthesis protein FlgN</fullName>
    </submittedName>
</protein>
<dbReference type="GO" id="GO:0044780">
    <property type="term" value="P:bacterial-type flagellum assembly"/>
    <property type="evidence" value="ECO:0007669"/>
    <property type="project" value="InterPro"/>
</dbReference>
<keyword evidence="4" id="KW-0966">Cell projection</keyword>
<dbReference type="EMBL" id="FNNE01000009">
    <property type="protein sequence ID" value="SDX42512.1"/>
    <property type="molecule type" value="Genomic_DNA"/>
</dbReference>
<keyword evidence="5" id="KW-1185">Reference proteome</keyword>
<dbReference type="OrthoDB" id="5734604at2"/>
<comment type="function">
    <text evidence="1">Required for the efficient initiation of filament assembly.</text>
</comment>
<dbReference type="AlphaFoldDB" id="A0A1H3BKN1"/>
<dbReference type="Proteomes" id="UP000199675">
    <property type="component" value="Unassembled WGS sequence"/>
</dbReference>
<keyword evidence="3" id="KW-1005">Bacterial flagellum biogenesis</keyword>
<keyword evidence="4" id="KW-0282">Flagellum</keyword>
<evidence type="ECO:0000313" key="4">
    <source>
        <dbReference type="EMBL" id="SDX42512.1"/>
    </source>
</evidence>
<gene>
    <name evidence="4" type="ORF">SAMN04487960_10970</name>
</gene>
<dbReference type="InterPro" id="IPR007809">
    <property type="entry name" value="FlgN-like"/>
</dbReference>
<dbReference type="SUPFAM" id="SSF140566">
    <property type="entry name" value="FlgN-like"/>
    <property type="match status" value="1"/>
</dbReference>